<evidence type="ECO:0000313" key="2">
    <source>
        <dbReference type="Proteomes" id="UP000814140"/>
    </source>
</evidence>
<dbReference type="EMBL" id="MU277196">
    <property type="protein sequence ID" value="KAI0065228.1"/>
    <property type="molecule type" value="Genomic_DNA"/>
</dbReference>
<dbReference type="Proteomes" id="UP000814140">
    <property type="component" value="Unassembled WGS sequence"/>
</dbReference>
<keyword evidence="2" id="KW-1185">Reference proteome</keyword>
<protein>
    <submittedName>
        <fullName evidence="1">Uncharacterized protein</fullName>
    </submittedName>
</protein>
<reference evidence="1" key="1">
    <citation type="submission" date="2021-03" db="EMBL/GenBank/DDBJ databases">
        <authorList>
            <consortium name="DOE Joint Genome Institute"/>
            <person name="Ahrendt S."/>
            <person name="Looney B.P."/>
            <person name="Miyauchi S."/>
            <person name="Morin E."/>
            <person name="Drula E."/>
            <person name="Courty P.E."/>
            <person name="Chicoki N."/>
            <person name="Fauchery L."/>
            <person name="Kohler A."/>
            <person name="Kuo A."/>
            <person name="Labutti K."/>
            <person name="Pangilinan J."/>
            <person name="Lipzen A."/>
            <person name="Riley R."/>
            <person name="Andreopoulos W."/>
            <person name="He G."/>
            <person name="Johnson J."/>
            <person name="Barry K.W."/>
            <person name="Grigoriev I.V."/>
            <person name="Nagy L."/>
            <person name="Hibbett D."/>
            <person name="Henrissat B."/>
            <person name="Matheny P.B."/>
            <person name="Labbe J."/>
            <person name="Martin F."/>
        </authorList>
    </citation>
    <scope>NUCLEOTIDE SEQUENCE</scope>
    <source>
        <strain evidence="1">HHB10654</strain>
    </source>
</reference>
<reference evidence="1" key="2">
    <citation type="journal article" date="2022" name="New Phytol.">
        <title>Evolutionary transition to the ectomycorrhizal habit in the genomes of a hyperdiverse lineage of mushroom-forming fungi.</title>
        <authorList>
            <person name="Looney B."/>
            <person name="Miyauchi S."/>
            <person name="Morin E."/>
            <person name="Drula E."/>
            <person name="Courty P.E."/>
            <person name="Kohler A."/>
            <person name="Kuo A."/>
            <person name="LaButti K."/>
            <person name="Pangilinan J."/>
            <person name="Lipzen A."/>
            <person name="Riley R."/>
            <person name="Andreopoulos W."/>
            <person name="He G."/>
            <person name="Johnson J."/>
            <person name="Nolan M."/>
            <person name="Tritt A."/>
            <person name="Barry K.W."/>
            <person name="Grigoriev I.V."/>
            <person name="Nagy L.G."/>
            <person name="Hibbett D."/>
            <person name="Henrissat B."/>
            <person name="Matheny P.B."/>
            <person name="Labbe J."/>
            <person name="Martin F.M."/>
        </authorList>
    </citation>
    <scope>NUCLEOTIDE SEQUENCE</scope>
    <source>
        <strain evidence="1">HHB10654</strain>
    </source>
</reference>
<accession>A0ACB8TAN2</accession>
<evidence type="ECO:0000313" key="1">
    <source>
        <dbReference type="EMBL" id="KAI0065228.1"/>
    </source>
</evidence>
<comment type="caution">
    <text evidence="1">The sequence shown here is derived from an EMBL/GenBank/DDBJ whole genome shotgun (WGS) entry which is preliminary data.</text>
</comment>
<gene>
    <name evidence="1" type="ORF">BV25DRAFT_1913845</name>
</gene>
<organism evidence="1 2">
    <name type="scientific">Artomyces pyxidatus</name>
    <dbReference type="NCBI Taxonomy" id="48021"/>
    <lineage>
        <taxon>Eukaryota</taxon>
        <taxon>Fungi</taxon>
        <taxon>Dikarya</taxon>
        <taxon>Basidiomycota</taxon>
        <taxon>Agaricomycotina</taxon>
        <taxon>Agaricomycetes</taxon>
        <taxon>Russulales</taxon>
        <taxon>Auriscalpiaceae</taxon>
        <taxon>Artomyces</taxon>
    </lineage>
</organism>
<sequence>MAAHPPPHHEISLPAFNHPAFPTDLAALPASTRTSYTRVDLTRPGTSAGDADRLERLSNDDSHSSHSASSSHSDSGGEDGGEEPQEELVSVPVSPMTSLTFLLVSGRRRAMVFEPETTVGRVKELVWNTWPNDWQDERPPAPSFLRILYLGKILQDDETLSHLSFPTHLPTPHTPAPNATPAAPPPSTIVHLSIRAYAPPEDAGYKKKKIRLYSGGTTQPAAAAGVGAEEEVGGCCCVIC</sequence>
<name>A0ACB8TAN2_9AGAM</name>
<proteinExistence type="predicted"/>